<evidence type="ECO:0000256" key="6">
    <source>
        <dbReference type="PROSITE-ProRule" id="PRU01087"/>
    </source>
</evidence>
<dbReference type="InterPro" id="IPR007905">
    <property type="entry name" value="EBP"/>
</dbReference>
<keyword evidence="5 6" id="KW-0472">Membrane</keyword>
<feature type="domain" description="EXPERA" evidence="8">
    <location>
        <begin position="48"/>
        <end position="193"/>
    </location>
</feature>
<dbReference type="Proteomes" id="UP000265080">
    <property type="component" value="Chromosome 24"/>
</dbReference>
<evidence type="ECO:0000256" key="4">
    <source>
        <dbReference type="ARBA" id="ARBA00022989"/>
    </source>
</evidence>
<keyword evidence="4 6" id="KW-1133">Transmembrane helix</keyword>
<reference evidence="9 10" key="1">
    <citation type="submission" date="2018-03" db="EMBL/GenBank/DDBJ databases">
        <title>Finding Nemo's genes: A chromosome-scale reference assembly of the genome of the orange clownfish Amphiprion percula.</title>
        <authorList>
            <person name="Lehmann R."/>
        </authorList>
    </citation>
    <scope>NUCLEOTIDE SEQUENCE</scope>
</reference>
<dbReference type="PANTHER" id="PTHR14207:SF1">
    <property type="entry name" value="EMOPAMIL-BINDING PROTEIN-LIKE"/>
    <property type="match status" value="1"/>
</dbReference>
<feature type="transmembrane region" description="Helical" evidence="7">
    <location>
        <begin position="107"/>
        <end position="130"/>
    </location>
</feature>
<evidence type="ECO:0000256" key="3">
    <source>
        <dbReference type="ARBA" id="ARBA00022692"/>
    </source>
</evidence>
<comment type="similarity">
    <text evidence="2">Belongs to the EBP family.</text>
</comment>
<dbReference type="InterPro" id="IPR033118">
    <property type="entry name" value="EXPERA"/>
</dbReference>
<accession>A0A3P8SGE5</accession>
<feature type="transmembrane region" description="Helical" evidence="7">
    <location>
        <begin position="51"/>
        <end position="72"/>
    </location>
</feature>
<evidence type="ECO:0000256" key="2">
    <source>
        <dbReference type="ARBA" id="ARBA00008337"/>
    </source>
</evidence>
<evidence type="ECO:0000313" key="9">
    <source>
        <dbReference type="Ensembl" id="ENSAPEP00000011155.1"/>
    </source>
</evidence>
<protein>
    <submittedName>
        <fullName evidence="9">EBP like</fullName>
    </submittedName>
</protein>
<reference evidence="9" key="3">
    <citation type="submission" date="2025-09" db="UniProtKB">
        <authorList>
            <consortium name="Ensembl"/>
        </authorList>
    </citation>
    <scope>IDENTIFICATION</scope>
</reference>
<name>A0A3P8SGE5_AMPPE</name>
<feature type="transmembrane region" description="Helical" evidence="7">
    <location>
        <begin position="137"/>
        <end position="155"/>
    </location>
</feature>
<evidence type="ECO:0000259" key="8">
    <source>
        <dbReference type="PROSITE" id="PS51751"/>
    </source>
</evidence>
<sequence>MAPYFYLMDSVAPPGLSLVTVFSLLACCVQVLAAVLLTHRYGGRSSAEDRWVLLWLFYDVIVHLTLEGPFVYMSLVGTVETSEGPLAELWREYSKADSRWLVSDPTIVSVEILTVVLDSLIGLLLIHAVLKDKYYRHFLQVALSVCELYGGWMTFCPDWLMGSPHLDTSSQLHLWVYLGFFNGLWVLVPVLLLVQSWFCLRSLHMLRMDRDHMSRKNM</sequence>
<dbReference type="OMA" id="VYLWLYL"/>
<dbReference type="AlphaFoldDB" id="A0A3P8SGE5"/>
<dbReference type="GO" id="GO:0016125">
    <property type="term" value="P:sterol metabolic process"/>
    <property type="evidence" value="ECO:0007669"/>
    <property type="project" value="InterPro"/>
</dbReference>
<dbReference type="GO" id="GO:0016020">
    <property type="term" value="C:membrane"/>
    <property type="evidence" value="ECO:0007669"/>
    <property type="project" value="UniProtKB-SubCell"/>
</dbReference>
<proteinExistence type="inferred from homology"/>
<feature type="transmembrane region" description="Helical" evidence="7">
    <location>
        <begin position="15"/>
        <end position="39"/>
    </location>
</feature>
<evidence type="ECO:0000256" key="1">
    <source>
        <dbReference type="ARBA" id="ARBA00004141"/>
    </source>
</evidence>
<reference evidence="9" key="2">
    <citation type="submission" date="2025-08" db="UniProtKB">
        <authorList>
            <consortium name="Ensembl"/>
        </authorList>
    </citation>
    <scope>IDENTIFICATION</scope>
</reference>
<dbReference type="GO" id="GO:0005783">
    <property type="term" value="C:endoplasmic reticulum"/>
    <property type="evidence" value="ECO:0007669"/>
    <property type="project" value="TreeGrafter"/>
</dbReference>
<evidence type="ECO:0000313" key="10">
    <source>
        <dbReference type="Proteomes" id="UP000265080"/>
    </source>
</evidence>
<evidence type="ECO:0000256" key="7">
    <source>
        <dbReference type="SAM" id="Phobius"/>
    </source>
</evidence>
<comment type="subcellular location">
    <subcellularLocation>
        <location evidence="1">Membrane</location>
        <topology evidence="1">Multi-pass membrane protein</topology>
    </subcellularLocation>
</comment>
<dbReference type="GO" id="GO:0047750">
    <property type="term" value="F:cholestenol delta-isomerase activity"/>
    <property type="evidence" value="ECO:0007669"/>
    <property type="project" value="InterPro"/>
</dbReference>
<dbReference type="STRING" id="161767.ENSAPEP00000011155"/>
<dbReference type="Pfam" id="PF05241">
    <property type="entry name" value="EBP"/>
    <property type="match status" value="1"/>
</dbReference>
<keyword evidence="10" id="KW-1185">Reference proteome</keyword>
<evidence type="ECO:0000256" key="5">
    <source>
        <dbReference type="ARBA" id="ARBA00023136"/>
    </source>
</evidence>
<dbReference type="GeneTree" id="ENSGT00530000063715"/>
<dbReference type="PROSITE" id="PS51751">
    <property type="entry name" value="EXPERA"/>
    <property type="match status" value="1"/>
</dbReference>
<organism evidence="9 10">
    <name type="scientific">Amphiprion percula</name>
    <name type="common">Orange clownfish</name>
    <name type="synonym">Lutjanus percula</name>
    <dbReference type="NCBI Taxonomy" id="161767"/>
    <lineage>
        <taxon>Eukaryota</taxon>
        <taxon>Metazoa</taxon>
        <taxon>Chordata</taxon>
        <taxon>Craniata</taxon>
        <taxon>Vertebrata</taxon>
        <taxon>Euteleostomi</taxon>
        <taxon>Actinopterygii</taxon>
        <taxon>Neopterygii</taxon>
        <taxon>Teleostei</taxon>
        <taxon>Neoteleostei</taxon>
        <taxon>Acanthomorphata</taxon>
        <taxon>Ovalentaria</taxon>
        <taxon>Pomacentridae</taxon>
        <taxon>Amphiprion</taxon>
    </lineage>
</organism>
<dbReference type="Ensembl" id="ENSAPET00000011459.1">
    <property type="protein sequence ID" value="ENSAPEP00000011155.1"/>
    <property type="gene ID" value="ENSAPEG00000007991.1"/>
</dbReference>
<keyword evidence="3 6" id="KW-0812">Transmembrane</keyword>
<feature type="transmembrane region" description="Helical" evidence="7">
    <location>
        <begin position="175"/>
        <end position="200"/>
    </location>
</feature>
<dbReference type="PANTHER" id="PTHR14207">
    <property type="entry name" value="STEROL ISOMERASE"/>
    <property type="match status" value="1"/>
</dbReference>